<dbReference type="Pfam" id="PF07386">
    <property type="entry name" value="DUF1499"/>
    <property type="match status" value="1"/>
</dbReference>
<reference evidence="2" key="1">
    <citation type="submission" date="2015-05" db="EMBL/GenBank/DDBJ databases">
        <authorList>
            <person name="Rodrigo-Torres Lidia"/>
            <person name="Arahal R.David."/>
        </authorList>
    </citation>
    <scope>NUCLEOTIDE SEQUENCE [LARGE SCALE GENOMIC DNA]</scope>
    <source>
        <strain evidence="2">CECT 7321</strain>
    </source>
</reference>
<dbReference type="STRING" id="481446.NIT7645_03234"/>
<dbReference type="AlphaFoldDB" id="A0A0H5CZY6"/>
<dbReference type="InterPro" id="IPR010865">
    <property type="entry name" value="DUF1499"/>
</dbReference>
<accession>A0A0H5CZY6</accession>
<protein>
    <recommendedName>
        <fullName evidence="3">DUF1499 domain-containing protein</fullName>
    </recommendedName>
</protein>
<evidence type="ECO:0008006" key="3">
    <source>
        <dbReference type="Google" id="ProtNLM"/>
    </source>
</evidence>
<gene>
    <name evidence="1" type="ORF">NIT7321_00896</name>
</gene>
<name>A0A0H5CZY6_9RHOB</name>
<keyword evidence="2" id="KW-1185">Reference proteome</keyword>
<organism evidence="1 2">
    <name type="scientific">Phaeobacter italicus</name>
    <dbReference type="NCBI Taxonomy" id="481446"/>
    <lineage>
        <taxon>Bacteria</taxon>
        <taxon>Pseudomonadati</taxon>
        <taxon>Pseudomonadota</taxon>
        <taxon>Alphaproteobacteria</taxon>
        <taxon>Rhodobacterales</taxon>
        <taxon>Roseobacteraceae</taxon>
        <taxon>Phaeobacter</taxon>
    </lineage>
</organism>
<sequence>MGRVMIFVWLSIAAVVVVLGFIRLAPSDPLDWNTQPEFSEDRTFRGGVFRVMRTGESGLERFHAVAANAPRTRVLAGSVEDQMITYVTRTRFIGFPDYTTARQDGDLLKVYARLRFGRSDLGSNNDRISGWIAQMEGAAQ</sequence>
<dbReference type="GeneID" id="78398042"/>
<evidence type="ECO:0000313" key="1">
    <source>
        <dbReference type="EMBL" id="CRL10053.1"/>
    </source>
</evidence>
<dbReference type="EMBL" id="CVRL01000011">
    <property type="protein sequence ID" value="CRL10053.1"/>
    <property type="molecule type" value="Genomic_DNA"/>
</dbReference>
<evidence type="ECO:0000313" key="2">
    <source>
        <dbReference type="Proteomes" id="UP000043764"/>
    </source>
</evidence>
<proteinExistence type="predicted"/>
<dbReference type="Proteomes" id="UP000043764">
    <property type="component" value="Unassembled WGS sequence"/>
</dbReference>
<dbReference type="RefSeq" id="WP_046210968.1">
    <property type="nucleotide sequence ID" value="NZ_BSKQ01000001.1"/>
</dbReference>